<name>A0AC61U8R2_9MICO</name>
<reference evidence="1" key="1">
    <citation type="submission" date="2021-11" db="EMBL/GenBank/DDBJ databases">
        <title>Study of the species diversity of bacterial strains isolated from a unique natural object - Shulgan-Tash cave (Bashkiria).</title>
        <authorList>
            <person name="Sazanova A.L."/>
            <person name="Chirak E.R."/>
            <person name="Safronova V.I."/>
        </authorList>
    </citation>
    <scope>NUCLEOTIDE SEQUENCE</scope>
    <source>
        <strain evidence="1">P1</strain>
    </source>
</reference>
<protein>
    <submittedName>
        <fullName evidence="1">Uncharacterized protein</fullName>
    </submittedName>
</protein>
<evidence type="ECO:0000313" key="1">
    <source>
        <dbReference type="EMBL" id="UUZ46334.1"/>
    </source>
</evidence>
<organism evidence="1 2">
    <name type="scientific">Janibacter limosus</name>
    <dbReference type="NCBI Taxonomy" id="53458"/>
    <lineage>
        <taxon>Bacteria</taxon>
        <taxon>Bacillati</taxon>
        <taxon>Actinomycetota</taxon>
        <taxon>Actinomycetes</taxon>
        <taxon>Micrococcales</taxon>
        <taxon>Intrasporangiaceae</taxon>
        <taxon>Janibacter</taxon>
    </lineage>
</organism>
<gene>
    <name evidence="1" type="ORF">LP422_12045</name>
</gene>
<dbReference type="EMBL" id="CP087977">
    <property type="protein sequence ID" value="UUZ46334.1"/>
    <property type="molecule type" value="Genomic_DNA"/>
</dbReference>
<evidence type="ECO:0000313" key="2">
    <source>
        <dbReference type="Proteomes" id="UP001059663"/>
    </source>
</evidence>
<proteinExistence type="predicted"/>
<sequence>MPDELDEAAQPGVRIKARFAGRDPAGYVVERSDVAEHTGRLAPLRTVVSPEQVLTPHVLEVARRLARHRAGTVMDVLRLAIPPRHARAEKALPIEPPHLDQTPGDAADEGGSPFVADGASGVGRLPGRLGSVVPRRGWRVAAGSVDRRAIAPTGDGLADGLGRGRSRCPAVRPGERHRRPGPA</sequence>
<accession>A0AC61U8R2</accession>
<dbReference type="Proteomes" id="UP001059663">
    <property type="component" value="Chromosome"/>
</dbReference>